<dbReference type="GO" id="GO:0003677">
    <property type="term" value="F:DNA binding"/>
    <property type="evidence" value="ECO:0007669"/>
    <property type="project" value="UniProtKB-KW"/>
</dbReference>
<gene>
    <name evidence="4" type="ORF">B6C91_13905</name>
    <name evidence="3" type="ORF">B6D08_13740</name>
</gene>
<evidence type="ECO:0000313" key="3">
    <source>
        <dbReference type="EMBL" id="OTP97743.1"/>
    </source>
</evidence>
<evidence type="ECO:0000313" key="5">
    <source>
        <dbReference type="Proteomes" id="UP000194800"/>
    </source>
</evidence>
<evidence type="ECO:0000313" key="4">
    <source>
        <dbReference type="EMBL" id="OTQ07911.1"/>
    </source>
</evidence>
<comment type="caution">
    <text evidence="3">The sequence shown here is derived from an EMBL/GenBank/DDBJ whole genome shotgun (WGS) entry which is preliminary data.</text>
</comment>
<organism evidence="3 6">
    <name type="scientific">Gilliamella apicola</name>
    <dbReference type="NCBI Taxonomy" id="1196095"/>
    <lineage>
        <taxon>Bacteria</taxon>
        <taxon>Pseudomonadati</taxon>
        <taxon>Pseudomonadota</taxon>
        <taxon>Gammaproteobacteria</taxon>
        <taxon>Orbales</taxon>
        <taxon>Orbaceae</taxon>
        <taxon>Gilliamella</taxon>
    </lineage>
</organism>
<keyword evidence="1" id="KW-0238">DNA-binding</keyword>
<dbReference type="RefSeq" id="WP_086272226.1">
    <property type="nucleotide sequence ID" value="NZ_MZNE01000064.1"/>
</dbReference>
<reference evidence="5 6" key="1">
    <citation type="submission" date="2017-03" db="EMBL/GenBank/DDBJ databases">
        <title>Comparative genomics of honeybee gut symbionts reveal geographically distinct and subgroup specific antibiotic resistance.</title>
        <authorList>
            <person name="Ludvigsen J."/>
            <person name="Porcellato D."/>
            <person name="Labee-Lund T.M."/>
            <person name="Amdam G.V."/>
            <person name="Rudi K."/>
        </authorList>
    </citation>
    <scope>NUCLEOTIDE SEQUENCE [LARGE SCALE GENOMIC DNA]</scope>
    <source>
        <strain evidence="3 6">A-7-12</strain>
        <strain evidence="4 5">A-9-12</strain>
    </source>
</reference>
<dbReference type="OrthoDB" id="116240at2"/>
<dbReference type="SUPFAM" id="SSF46689">
    <property type="entry name" value="Homeodomain-like"/>
    <property type="match status" value="1"/>
</dbReference>
<dbReference type="Gene3D" id="1.10.10.60">
    <property type="entry name" value="Homeodomain-like"/>
    <property type="match status" value="1"/>
</dbReference>
<dbReference type="Proteomes" id="UP000194800">
    <property type="component" value="Unassembled WGS sequence"/>
</dbReference>
<feature type="domain" description="HTH tetR-type" evidence="2">
    <location>
        <begin position="7"/>
        <end position="43"/>
    </location>
</feature>
<evidence type="ECO:0000256" key="1">
    <source>
        <dbReference type="ARBA" id="ARBA00023125"/>
    </source>
</evidence>
<protein>
    <recommendedName>
        <fullName evidence="2">HTH tetR-type domain-containing protein</fullName>
    </recommendedName>
</protein>
<evidence type="ECO:0000259" key="2">
    <source>
        <dbReference type="Pfam" id="PF00440"/>
    </source>
</evidence>
<dbReference type="EMBL" id="NARP01000054">
    <property type="protein sequence ID" value="OTP97743.1"/>
    <property type="molecule type" value="Genomic_DNA"/>
</dbReference>
<dbReference type="InterPro" id="IPR001647">
    <property type="entry name" value="HTH_TetR"/>
</dbReference>
<proteinExistence type="predicted"/>
<keyword evidence="5" id="KW-1185">Reference proteome</keyword>
<dbReference type="Pfam" id="PF00440">
    <property type="entry name" value="TetR_N"/>
    <property type="match status" value="1"/>
</dbReference>
<sequence length="46" mass="5588">MLIADITQQLFYQKGFCNVRDDKIRDQLGCTKTTLYKYFDNKRFTF</sequence>
<accession>A0A242NDE2</accession>
<name>A0A242NDE2_9GAMM</name>
<dbReference type="InterPro" id="IPR009057">
    <property type="entry name" value="Homeodomain-like_sf"/>
</dbReference>
<dbReference type="PRINTS" id="PR00455">
    <property type="entry name" value="HTHTETR"/>
</dbReference>
<dbReference type="Proteomes" id="UP000194977">
    <property type="component" value="Unassembled WGS sequence"/>
</dbReference>
<dbReference type="EMBL" id="NART01000131">
    <property type="protein sequence ID" value="OTQ07911.1"/>
    <property type="molecule type" value="Genomic_DNA"/>
</dbReference>
<evidence type="ECO:0000313" key="6">
    <source>
        <dbReference type="Proteomes" id="UP000194977"/>
    </source>
</evidence>
<dbReference type="AlphaFoldDB" id="A0A242NDE2"/>